<proteinExistence type="inferred from homology"/>
<dbReference type="InterPro" id="IPR024079">
    <property type="entry name" value="MetalloPept_cat_dom_sf"/>
</dbReference>
<dbReference type="InterPro" id="IPR001567">
    <property type="entry name" value="Pept_M3A_M3B_dom"/>
</dbReference>
<dbReference type="InterPro" id="IPR033851">
    <property type="entry name" value="M3A_MIP"/>
</dbReference>
<comment type="function">
    <text evidence="13">Cleaves proteins, imported into the mitochondrion, to their mature size. While most mitochondrial precursor proteins are processed to the mature form in one step by mitochondrial processing peptidase (MPP), the sequential cleavage by MIP of an octapeptide after initial processing by MPP is a required step for a subgroup of nuclear-encoded precursor proteins destined for the matrix or the inner membrane.</text>
</comment>
<dbReference type="EMBL" id="JBBWUH010000002">
    <property type="protein sequence ID" value="KAK8174992.1"/>
    <property type="molecule type" value="Genomic_DNA"/>
</dbReference>
<dbReference type="Gene3D" id="1.10.1370.10">
    <property type="entry name" value="Neurolysin, domain 3"/>
    <property type="match status" value="1"/>
</dbReference>
<dbReference type="PANTHER" id="PTHR11804">
    <property type="entry name" value="PROTEASE M3 THIMET OLIGOPEPTIDASE-RELATED"/>
    <property type="match status" value="1"/>
</dbReference>
<evidence type="ECO:0000256" key="10">
    <source>
        <dbReference type="ARBA" id="ARBA00022946"/>
    </source>
</evidence>
<feature type="region of interest" description="Disordered" evidence="16">
    <location>
        <begin position="38"/>
        <end position="58"/>
    </location>
</feature>
<keyword evidence="19" id="KW-1185">Reference proteome</keyword>
<sequence length="798" mass="89565">MLRRSARRSWTCSSCLRLQQQQSRQQWRLKSTSAAAAAAAAPASSHSSPASHAAPATTHDDRVLRQIFDSPKFWREFSDRTRHQVSAKSAGLFQNRYLTRPEGFHQFAEVTLQKCIKIVDKVLRAQTVPEYKSIARDLDRLSDLLCRVIDLTDFVRSTHPDPKIQMAASQAYAIMFEYMNRLNTTTALNDQLKVAAATAEVWGSWSAEEQMVATILMKDFSKSAIDLPEEERQRFVTLSNDIANSGTDFVDKMAPETPYLRFDSSQMKGMDPMLARNLTRFGKVTLPTVGSPALMALRTVEDPDVRREIYIANRTASRSNINRLETLLAKRAELAKLSGYDNWSQMALTDKMARTPEAVNQFLQALVEDNHIQVNQELQELLELKKSDARKGNFPDRLTAWDRDYYTTKLLSSLRTRIRSPDFLSSYFSLGIVMQGLSRLFSRLYGIRLVPHETLPGETWNPDVRRLDVIDENDGHIAVVYCDLFSRPGKNPNPAHFTLRCSRLISGDEIAEASSTTHPFSSPIEAATDGMASSPNPADSTGQSIYQLPTIALICDFDTVGQSPLSARPTLLSFREVQTLFHEMGHAIHSICGRTTLQNVAGTRCATDFAELPSVLMEHFAAAPQVLSLFARHYDTDSPLPYQLVQERVDIDRRMAGAEIEAQILLAMLDQAYHSSLPLDPSFNSTRTYHDIYNAHSTILEPAGTAWQGFFGHLFGYGATYYSYLFDRAIAGKVWRDVFLSGERSVDREAGARYRDEVLKWGGGRDGWRCVAGVLGQDELAEGGTQAMKEVGRWGVRQ</sequence>
<feature type="domain" description="Peptidase M3A/M3B catalytic" evidence="17">
    <location>
        <begin position="298"/>
        <end position="789"/>
    </location>
</feature>
<evidence type="ECO:0000313" key="19">
    <source>
        <dbReference type="Proteomes" id="UP001456524"/>
    </source>
</evidence>
<feature type="compositionally biased region" description="Polar residues" evidence="16">
    <location>
        <begin position="531"/>
        <end position="541"/>
    </location>
</feature>
<evidence type="ECO:0000256" key="15">
    <source>
        <dbReference type="RuleBase" id="RU003435"/>
    </source>
</evidence>
<dbReference type="EC" id="3.4.24.59" evidence="4"/>
<dbReference type="Proteomes" id="UP001456524">
    <property type="component" value="Unassembled WGS sequence"/>
</dbReference>
<keyword evidence="7 15" id="KW-0479">Metal-binding</keyword>
<evidence type="ECO:0000256" key="12">
    <source>
        <dbReference type="ARBA" id="ARBA00023128"/>
    </source>
</evidence>
<evidence type="ECO:0000256" key="9">
    <source>
        <dbReference type="ARBA" id="ARBA00022833"/>
    </source>
</evidence>
<dbReference type="SUPFAM" id="SSF55486">
    <property type="entry name" value="Metalloproteases ('zincins'), catalytic domain"/>
    <property type="match status" value="1"/>
</dbReference>
<keyword evidence="12" id="KW-0496">Mitochondrion</keyword>
<evidence type="ECO:0000256" key="5">
    <source>
        <dbReference type="ARBA" id="ARBA00018046"/>
    </source>
</evidence>
<evidence type="ECO:0000256" key="13">
    <source>
        <dbReference type="ARBA" id="ARBA00025208"/>
    </source>
</evidence>
<evidence type="ECO:0000256" key="6">
    <source>
        <dbReference type="ARBA" id="ARBA00022670"/>
    </source>
</evidence>
<accession>A0ABR1Y219</accession>
<dbReference type="Pfam" id="PF01432">
    <property type="entry name" value="Peptidase_M3"/>
    <property type="match status" value="1"/>
</dbReference>
<dbReference type="CDD" id="cd06457">
    <property type="entry name" value="M3A_MIP"/>
    <property type="match status" value="1"/>
</dbReference>
<evidence type="ECO:0000256" key="7">
    <source>
        <dbReference type="ARBA" id="ARBA00022723"/>
    </source>
</evidence>
<evidence type="ECO:0000256" key="14">
    <source>
        <dbReference type="ARBA" id="ARBA00032470"/>
    </source>
</evidence>
<comment type="catalytic activity">
    <reaction evidence="1">
        <text>Release of an N-terminal octapeptide as second stage of processing of some proteins imported into the mitochondrion.</text>
        <dbReference type="EC" id="3.4.24.59"/>
    </reaction>
</comment>
<comment type="subcellular location">
    <subcellularLocation>
        <location evidence="2">Mitochondrion matrix</location>
    </subcellularLocation>
</comment>
<keyword evidence="6 15" id="KW-0645">Protease</keyword>
<dbReference type="PANTHER" id="PTHR11804:SF79">
    <property type="entry name" value="MITOCHONDRIAL INTERMEDIATE PEPTIDASE"/>
    <property type="match status" value="1"/>
</dbReference>
<comment type="similarity">
    <text evidence="3 15">Belongs to the peptidase M3 family.</text>
</comment>
<evidence type="ECO:0000256" key="2">
    <source>
        <dbReference type="ARBA" id="ARBA00004305"/>
    </source>
</evidence>
<feature type="region of interest" description="Disordered" evidence="16">
    <location>
        <begin position="514"/>
        <end position="541"/>
    </location>
</feature>
<evidence type="ECO:0000256" key="4">
    <source>
        <dbReference type="ARBA" id="ARBA00012441"/>
    </source>
</evidence>
<comment type="cofactor">
    <cofactor evidence="15">
        <name>Zn(2+)</name>
        <dbReference type="ChEBI" id="CHEBI:29105"/>
    </cofactor>
    <text evidence="15">Binds 1 zinc ion.</text>
</comment>
<comment type="caution">
    <text evidence="18">The sequence shown here is derived from an EMBL/GenBank/DDBJ whole genome shotgun (WGS) entry which is preliminary data.</text>
</comment>
<keyword evidence="11 15" id="KW-0482">Metalloprotease</keyword>
<name>A0ABR1Y219_9PEZI</name>
<feature type="compositionally biased region" description="Low complexity" evidence="16">
    <location>
        <begin position="38"/>
        <end position="57"/>
    </location>
</feature>
<dbReference type="InterPro" id="IPR024077">
    <property type="entry name" value="Neurolysin/TOP_dom2"/>
</dbReference>
<evidence type="ECO:0000313" key="18">
    <source>
        <dbReference type="EMBL" id="KAK8174992.1"/>
    </source>
</evidence>
<evidence type="ECO:0000256" key="11">
    <source>
        <dbReference type="ARBA" id="ARBA00023049"/>
    </source>
</evidence>
<keyword evidence="8 15" id="KW-0378">Hydrolase</keyword>
<organism evidence="18 19">
    <name type="scientific">Phyllosticta citrichinensis</name>
    <dbReference type="NCBI Taxonomy" id="1130410"/>
    <lineage>
        <taxon>Eukaryota</taxon>
        <taxon>Fungi</taxon>
        <taxon>Dikarya</taxon>
        <taxon>Ascomycota</taxon>
        <taxon>Pezizomycotina</taxon>
        <taxon>Dothideomycetes</taxon>
        <taxon>Dothideomycetes incertae sedis</taxon>
        <taxon>Botryosphaeriales</taxon>
        <taxon>Phyllostictaceae</taxon>
        <taxon>Phyllosticta</taxon>
    </lineage>
</organism>
<evidence type="ECO:0000256" key="1">
    <source>
        <dbReference type="ARBA" id="ARBA00000436"/>
    </source>
</evidence>
<gene>
    <name evidence="18" type="ORF">IWX90DRAFT_97610</name>
</gene>
<dbReference type="InterPro" id="IPR045090">
    <property type="entry name" value="Pept_M3A_M3B"/>
</dbReference>
<keyword evidence="9 15" id="KW-0862">Zinc</keyword>
<evidence type="ECO:0000259" key="17">
    <source>
        <dbReference type="Pfam" id="PF01432"/>
    </source>
</evidence>
<keyword evidence="10" id="KW-0809">Transit peptide</keyword>
<protein>
    <recommendedName>
        <fullName evidence="5">Mitochondrial intermediate peptidase</fullName>
        <ecNumber evidence="4">3.4.24.59</ecNumber>
    </recommendedName>
    <alternativeName>
        <fullName evidence="14">Octapeptidyl aminopeptidase</fullName>
    </alternativeName>
</protein>
<evidence type="ECO:0000256" key="16">
    <source>
        <dbReference type="SAM" id="MobiDB-lite"/>
    </source>
</evidence>
<evidence type="ECO:0000256" key="8">
    <source>
        <dbReference type="ARBA" id="ARBA00022801"/>
    </source>
</evidence>
<dbReference type="Gene3D" id="3.40.390.10">
    <property type="entry name" value="Collagenase (Catalytic Domain)"/>
    <property type="match status" value="1"/>
</dbReference>
<reference evidence="18 19" key="1">
    <citation type="journal article" date="2022" name="G3 (Bethesda)">
        <title>Enemy or ally: a genomic approach to elucidate the lifestyle of Phyllosticta citrichinaensis.</title>
        <authorList>
            <person name="Buijs V.A."/>
            <person name="Groenewald J.Z."/>
            <person name="Haridas S."/>
            <person name="LaButti K.M."/>
            <person name="Lipzen A."/>
            <person name="Martin F.M."/>
            <person name="Barry K."/>
            <person name="Grigoriev I.V."/>
            <person name="Crous P.W."/>
            <person name="Seidl M.F."/>
        </authorList>
    </citation>
    <scope>NUCLEOTIDE SEQUENCE [LARGE SCALE GENOMIC DNA]</scope>
    <source>
        <strain evidence="18 19">CBS 129764</strain>
    </source>
</reference>
<evidence type="ECO:0000256" key="3">
    <source>
        <dbReference type="ARBA" id="ARBA00006040"/>
    </source>
</evidence>